<organism evidence="1">
    <name type="scientific">Oryza barthii</name>
    <dbReference type="NCBI Taxonomy" id="65489"/>
    <lineage>
        <taxon>Eukaryota</taxon>
        <taxon>Viridiplantae</taxon>
        <taxon>Streptophyta</taxon>
        <taxon>Embryophyta</taxon>
        <taxon>Tracheophyta</taxon>
        <taxon>Spermatophyta</taxon>
        <taxon>Magnoliopsida</taxon>
        <taxon>Liliopsida</taxon>
        <taxon>Poales</taxon>
        <taxon>Poaceae</taxon>
        <taxon>BOP clade</taxon>
        <taxon>Oryzoideae</taxon>
        <taxon>Oryzeae</taxon>
        <taxon>Oryzinae</taxon>
        <taxon>Oryza</taxon>
    </lineage>
</organism>
<proteinExistence type="predicted"/>
<name>A0A0D3HCL9_9ORYZ</name>
<dbReference type="Proteomes" id="UP000026960">
    <property type="component" value="Chromosome 10"/>
</dbReference>
<reference evidence="1" key="1">
    <citation type="journal article" date="2009" name="Rice">
        <title>De Novo Next Generation Sequencing of Plant Genomes.</title>
        <authorList>
            <person name="Rounsley S."/>
            <person name="Marri P.R."/>
            <person name="Yu Y."/>
            <person name="He R."/>
            <person name="Sisneros N."/>
            <person name="Goicoechea J.L."/>
            <person name="Lee S.J."/>
            <person name="Angelova A."/>
            <person name="Kudrna D."/>
            <person name="Luo M."/>
            <person name="Affourtit J."/>
            <person name="Desany B."/>
            <person name="Knight J."/>
            <person name="Niazi F."/>
            <person name="Egholm M."/>
            <person name="Wing R.A."/>
        </authorList>
    </citation>
    <scope>NUCLEOTIDE SEQUENCE [LARGE SCALE GENOMIC DNA]</scope>
    <source>
        <strain evidence="1">IRGC 105608</strain>
    </source>
</reference>
<evidence type="ECO:0000313" key="1">
    <source>
        <dbReference type="EnsemblPlants" id="OBART10G06870.1"/>
    </source>
</evidence>
<dbReference type="Gramene" id="OBART10G06870.1">
    <property type="protein sequence ID" value="OBART10G06870.1"/>
    <property type="gene ID" value="OBART10G06870"/>
</dbReference>
<dbReference type="AlphaFoldDB" id="A0A0D3HCL9"/>
<dbReference type="EnsemblPlants" id="OBART10G06870.2">
    <property type="protein sequence ID" value="OBART10G06870.2"/>
    <property type="gene ID" value="OBART10G06870"/>
</dbReference>
<accession>A0A0D3HCL9</accession>
<reference evidence="1" key="2">
    <citation type="submission" date="2015-03" db="UniProtKB">
        <authorList>
            <consortium name="EnsemblPlants"/>
        </authorList>
    </citation>
    <scope>IDENTIFICATION</scope>
</reference>
<protein>
    <submittedName>
        <fullName evidence="1">Uncharacterized protein</fullName>
    </submittedName>
</protein>
<dbReference type="EnsemblPlants" id="OBART10G06870.1">
    <property type="protein sequence ID" value="OBART10G06870.1"/>
    <property type="gene ID" value="OBART10G06870"/>
</dbReference>
<evidence type="ECO:0000313" key="2">
    <source>
        <dbReference type="Proteomes" id="UP000026960"/>
    </source>
</evidence>
<dbReference type="HOGENOM" id="CLU_222158_0_0_1"/>
<keyword evidence="2" id="KW-1185">Reference proteome</keyword>
<dbReference type="Gramene" id="OBART10G06870.2">
    <property type="protein sequence ID" value="OBART10G06870.2"/>
    <property type="gene ID" value="OBART10G06870"/>
</dbReference>
<sequence length="19" mass="2075">MTSVCQDSNCLFALTSEIL</sequence>